<dbReference type="InterPro" id="IPR019135">
    <property type="entry name" value="Polycomb_protein_VEFS-Box"/>
</dbReference>
<evidence type="ECO:0000256" key="4">
    <source>
        <dbReference type="ARBA" id="ARBA00022833"/>
    </source>
</evidence>
<evidence type="ECO:0000256" key="3">
    <source>
        <dbReference type="ARBA" id="ARBA00022771"/>
    </source>
</evidence>
<keyword evidence="7" id="KW-0804">Transcription</keyword>
<sequence length="522" mass="60913">MGDVDVFYRIFGKPTLIYKYLKTQHLVSPLFLHRNLSYIRTKTDKPKKPRSVFRLENFQKLKQERATKNVREKEVDLELFVLGLENMALEYEEMQLKIEIFGRNSSEEVLLDSFSYRCNGQNYPVLLSSKRLKKEGFSDLEQMHLSFIICQEKDSTGSESKRPRLLTYKALFKPFALAFSADAEYHFPLHDSSAESRAGNMIWEANPYIRLRFKWKRKHGSIDKNGLTEDNKENINKEQKAKKVLYYYNAGGHSVQTQAMAGFVCPWCNIDGRSIAVLLMHLKHNHFRFKFSHVEKPEYHCVEVTVNEHFDGSFAGNPQRTALHPSSNRRRRPLRCLSKSEVIVWNNKKQRQNGELEDDSEHQRPSIFGHQRLYYHTGTCMPIGSEGIDVDSEGENDPEWLQTKTQIMIDEFTDVNSGEKEMWKMWNLFKMKHNFVGDKQMPYALNQFVNSSGGTIVQRQLVRNFLVHVSGFFDFGVISQYRALRAICDLRSLLVKDPKLKTDFSSSVQKQIDFAKEQLKQK</sequence>
<dbReference type="Pfam" id="PF09733">
    <property type="entry name" value="VEFS-Box"/>
    <property type="match status" value="1"/>
</dbReference>
<keyword evidence="3" id="KW-0863">Zinc-finger</keyword>
<evidence type="ECO:0000256" key="1">
    <source>
        <dbReference type="ARBA" id="ARBA00007416"/>
    </source>
</evidence>
<dbReference type="GO" id="GO:0008270">
    <property type="term" value="F:zinc ion binding"/>
    <property type="evidence" value="ECO:0007669"/>
    <property type="project" value="UniProtKB-KW"/>
</dbReference>
<dbReference type="GO" id="GO:0016586">
    <property type="term" value="C:RSC-type complex"/>
    <property type="evidence" value="ECO:0007669"/>
    <property type="project" value="TreeGrafter"/>
</dbReference>
<dbReference type="GO" id="GO:0031490">
    <property type="term" value="F:chromatin DNA binding"/>
    <property type="evidence" value="ECO:0007669"/>
    <property type="project" value="TreeGrafter"/>
</dbReference>
<evidence type="ECO:0000256" key="7">
    <source>
        <dbReference type="ARBA" id="ARBA00023163"/>
    </source>
</evidence>
<dbReference type="EMBL" id="JAVRJZ010000017">
    <property type="protein sequence ID" value="KAK2709903.1"/>
    <property type="molecule type" value="Genomic_DNA"/>
</dbReference>
<evidence type="ECO:0000256" key="5">
    <source>
        <dbReference type="ARBA" id="ARBA00022853"/>
    </source>
</evidence>
<keyword evidence="11" id="KW-1185">Reference proteome</keyword>
<keyword evidence="5" id="KW-0156">Chromatin regulator</keyword>
<feature type="domain" description="Polycomb protein SUZ12-like zinc finger" evidence="9">
    <location>
        <begin position="242"/>
        <end position="308"/>
    </location>
</feature>
<evidence type="ECO:0000259" key="8">
    <source>
        <dbReference type="Pfam" id="PF09733"/>
    </source>
</evidence>
<evidence type="ECO:0000313" key="11">
    <source>
        <dbReference type="Proteomes" id="UP001187531"/>
    </source>
</evidence>
<dbReference type="Proteomes" id="UP001187531">
    <property type="component" value="Unassembled WGS sequence"/>
</dbReference>
<evidence type="ECO:0000259" key="9">
    <source>
        <dbReference type="Pfam" id="PF23320"/>
    </source>
</evidence>
<organism evidence="10 11">
    <name type="scientific">Artemia franciscana</name>
    <name type="common">Brine shrimp</name>
    <name type="synonym">Artemia sanfranciscana</name>
    <dbReference type="NCBI Taxonomy" id="6661"/>
    <lineage>
        <taxon>Eukaryota</taxon>
        <taxon>Metazoa</taxon>
        <taxon>Ecdysozoa</taxon>
        <taxon>Arthropoda</taxon>
        <taxon>Crustacea</taxon>
        <taxon>Branchiopoda</taxon>
        <taxon>Anostraca</taxon>
        <taxon>Artemiidae</taxon>
        <taxon>Artemia</taxon>
    </lineage>
</organism>
<evidence type="ECO:0008006" key="12">
    <source>
        <dbReference type="Google" id="ProtNLM"/>
    </source>
</evidence>
<dbReference type="InterPro" id="IPR057540">
    <property type="entry name" value="Znf_SUZ12"/>
</dbReference>
<keyword evidence="6" id="KW-0805">Transcription regulation</keyword>
<evidence type="ECO:0000313" key="10">
    <source>
        <dbReference type="EMBL" id="KAK2709903.1"/>
    </source>
</evidence>
<dbReference type="GO" id="GO:0035098">
    <property type="term" value="C:ESC/E(Z) complex"/>
    <property type="evidence" value="ECO:0007669"/>
    <property type="project" value="TreeGrafter"/>
</dbReference>
<feature type="domain" description="Polycomb protein VEFS-Box" evidence="8">
    <location>
        <begin position="363"/>
        <end position="480"/>
    </location>
</feature>
<comment type="caution">
    <text evidence="10">The sequence shown here is derived from an EMBL/GenBank/DDBJ whole genome shotgun (WGS) entry which is preliminary data.</text>
</comment>
<keyword evidence="2" id="KW-0479">Metal-binding</keyword>
<reference evidence="10" key="1">
    <citation type="submission" date="2023-07" db="EMBL/GenBank/DDBJ databases">
        <title>Chromosome-level genome assembly of Artemia franciscana.</title>
        <authorList>
            <person name="Jo E."/>
        </authorList>
    </citation>
    <scope>NUCLEOTIDE SEQUENCE</scope>
    <source>
        <tissue evidence="10">Whole body</tissue>
    </source>
</reference>
<gene>
    <name evidence="10" type="ORF">QYM36_013551</name>
</gene>
<name>A0AA88KWG5_ARTSF</name>
<comment type="similarity">
    <text evidence="1">Belongs to the VEFS (VRN2-EMF2-FIS2-SU(Z)12) family.</text>
</comment>
<dbReference type="GO" id="GO:0006325">
    <property type="term" value="P:chromatin organization"/>
    <property type="evidence" value="ECO:0007669"/>
    <property type="project" value="UniProtKB-KW"/>
</dbReference>
<keyword evidence="4" id="KW-0862">Zinc</keyword>
<protein>
    <recommendedName>
        <fullName evidence="12">Polycomb protein VEFS-Box domain-containing protein</fullName>
    </recommendedName>
</protein>
<dbReference type="AlphaFoldDB" id="A0AA88KWG5"/>
<evidence type="ECO:0000256" key="6">
    <source>
        <dbReference type="ARBA" id="ARBA00023015"/>
    </source>
</evidence>
<dbReference type="PANTHER" id="PTHR22597:SF0">
    <property type="entry name" value="POLYCOMB PROTEIN SUZ12"/>
    <property type="match status" value="1"/>
</dbReference>
<dbReference type="PANTHER" id="PTHR22597">
    <property type="entry name" value="POLYCOMB GROUP PROTEIN"/>
    <property type="match status" value="1"/>
</dbReference>
<proteinExistence type="inferred from homology"/>
<accession>A0AA88KWG5</accession>
<dbReference type="Pfam" id="PF23320">
    <property type="entry name" value="Zn_SUZ12"/>
    <property type="match status" value="1"/>
</dbReference>
<dbReference type="CDD" id="cd21551">
    <property type="entry name" value="VEFS-box_SUZ12"/>
    <property type="match status" value="1"/>
</dbReference>
<evidence type="ECO:0000256" key="2">
    <source>
        <dbReference type="ARBA" id="ARBA00022723"/>
    </source>
</evidence>